<evidence type="ECO:0000256" key="3">
    <source>
        <dbReference type="ARBA" id="ARBA00022833"/>
    </source>
</evidence>
<sequence length="212" mass="23980">MSGPYGGALFLAATYNANDSMFPLAFGVMSSKNYEDWSWFLQNLKKVVAEKEVVIISDRHPALLRSVLEKYNDALATWVLDNSLEHWAMSKFPKQRWDKMTTNFTESFNVCIKSSPTIGKGSLGPQIEEKVLQNIAKGEVYPDTAFMNGIFRVCIDKAFLNVDIMKRTCTCSGWQMFGIPCEHASTVILSIGHNVADFVDDCYKFPMQELIY</sequence>
<dbReference type="InterPro" id="IPR018289">
    <property type="entry name" value="MULE_transposase_dom"/>
</dbReference>
<evidence type="ECO:0000259" key="5">
    <source>
        <dbReference type="PROSITE" id="PS50966"/>
    </source>
</evidence>
<evidence type="ECO:0000313" key="7">
    <source>
        <dbReference type="Proteomes" id="UP000288805"/>
    </source>
</evidence>
<dbReference type="Pfam" id="PF04434">
    <property type="entry name" value="SWIM"/>
    <property type="match status" value="1"/>
</dbReference>
<reference evidence="6 7" key="1">
    <citation type="journal article" date="2018" name="PLoS Genet.">
        <title>Population sequencing reveals clonal diversity and ancestral inbreeding in the grapevine cultivar Chardonnay.</title>
        <authorList>
            <person name="Roach M.J."/>
            <person name="Johnson D.L."/>
            <person name="Bohlmann J."/>
            <person name="van Vuuren H.J."/>
            <person name="Jones S.J."/>
            <person name="Pretorius I.S."/>
            <person name="Schmidt S.A."/>
            <person name="Borneman A.R."/>
        </authorList>
    </citation>
    <scope>NUCLEOTIDE SEQUENCE [LARGE SCALE GENOMIC DNA]</scope>
    <source>
        <strain evidence="7">cv. Chardonnay</strain>
        <tissue evidence="6">Leaf</tissue>
    </source>
</reference>
<dbReference type="GO" id="GO:0008270">
    <property type="term" value="F:zinc ion binding"/>
    <property type="evidence" value="ECO:0007669"/>
    <property type="project" value="UniProtKB-KW"/>
</dbReference>
<dbReference type="PANTHER" id="PTHR31973:SF187">
    <property type="entry name" value="MUTATOR TRANSPOSASE MUDRA PROTEIN"/>
    <property type="match status" value="1"/>
</dbReference>
<dbReference type="InterPro" id="IPR006564">
    <property type="entry name" value="Znf_PMZ"/>
</dbReference>
<keyword evidence="3" id="KW-0862">Zinc</keyword>
<dbReference type="PROSITE" id="PS50966">
    <property type="entry name" value="ZF_SWIM"/>
    <property type="match status" value="1"/>
</dbReference>
<evidence type="ECO:0000256" key="1">
    <source>
        <dbReference type="ARBA" id="ARBA00022723"/>
    </source>
</evidence>
<evidence type="ECO:0000256" key="4">
    <source>
        <dbReference type="PROSITE-ProRule" id="PRU00325"/>
    </source>
</evidence>
<keyword evidence="1" id="KW-0479">Metal-binding</keyword>
<organism evidence="6 7">
    <name type="scientific">Vitis vinifera</name>
    <name type="common">Grape</name>
    <dbReference type="NCBI Taxonomy" id="29760"/>
    <lineage>
        <taxon>Eukaryota</taxon>
        <taxon>Viridiplantae</taxon>
        <taxon>Streptophyta</taxon>
        <taxon>Embryophyta</taxon>
        <taxon>Tracheophyta</taxon>
        <taxon>Spermatophyta</taxon>
        <taxon>Magnoliopsida</taxon>
        <taxon>eudicotyledons</taxon>
        <taxon>Gunneridae</taxon>
        <taxon>Pentapetalae</taxon>
        <taxon>rosids</taxon>
        <taxon>Vitales</taxon>
        <taxon>Vitaceae</taxon>
        <taxon>Viteae</taxon>
        <taxon>Vitis</taxon>
    </lineage>
</organism>
<accession>A0A438FPJ4</accession>
<dbReference type="AlphaFoldDB" id="A0A438FPJ4"/>
<dbReference type="InterPro" id="IPR007527">
    <property type="entry name" value="Znf_SWIM"/>
</dbReference>
<feature type="domain" description="SWIM-type" evidence="5">
    <location>
        <begin position="151"/>
        <end position="192"/>
    </location>
</feature>
<dbReference type="PANTHER" id="PTHR31973">
    <property type="entry name" value="POLYPROTEIN, PUTATIVE-RELATED"/>
    <property type="match status" value="1"/>
</dbReference>
<dbReference type="Proteomes" id="UP000288805">
    <property type="component" value="Unassembled WGS sequence"/>
</dbReference>
<name>A0A438FPJ4_VITVI</name>
<evidence type="ECO:0000256" key="2">
    <source>
        <dbReference type="ARBA" id="ARBA00022771"/>
    </source>
</evidence>
<dbReference type="SMART" id="SM00575">
    <property type="entry name" value="ZnF_PMZ"/>
    <property type="match status" value="1"/>
</dbReference>
<keyword evidence="2 4" id="KW-0863">Zinc-finger</keyword>
<comment type="caution">
    <text evidence="6">The sequence shown here is derived from an EMBL/GenBank/DDBJ whole genome shotgun (WGS) entry which is preliminary data.</text>
</comment>
<proteinExistence type="predicted"/>
<evidence type="ECO:0000313" key="6">
    <source>
        <dbReference type="EMBL" id="RVW61841.1"/>
    </source>
</evidence>
<protein>
    <recommendedName>
        <fullName evidence="5">SWIM-type domain-containing protein</fullName>
    </recommendedName>
</protein>
<dbReference type="EMBL" id="QGNW01000803">
    <property type="protein sequence ID" value="RVW61841.1"/>
    <property type="molecule type" value="Genomic_DNA"/>
</dbReference>
<dbReference type="Pfam" id="PF10551">
    <property type="entry name" value="MULE"/>
    <property type="match status" value="1"/>
</dbReference>
<gene>
    <name evidence="6" type="ORF">CK203_064365</name>
</gene>